<dbReference type="GO" id="GO:0005737">
    <property type="term" value="C:cytoplasm"/>
    <property type="evidence" value="ECO:0007669"/>
    <property type="project" value="UniProtKB-SubCell"/>
</dbReference>
<dbReference type="GO" id="GO:0003677">
    <property type="term" value="F:DNA binding"/>
    <property type="evidence" value="ECO:0007669"/>
    <property type="project" value="UniProtKB-KW"/>
</dbReference>
<dbReference type="PANTHER" id="PTHR30478">
    <property type="entry name" value="DNA POLYMERASE III SUBUNIT BETA"/>
    <property type="match status" value="1"/>
</dbReference>
<evidence type="ECO:0000256" key="6">
    <source>
        <dbReference type="ARBA" id="ARBA00022705"/>
    </source>
</evidence>
<accession>A0A6N9UPV1</accession>
<dbReference type="CDD" id="cd01107">
    <property type="entry name" value="HTH_BmrR"/>
    <property type="match status" value="1"/>
</dbReference>
<comment type="caution">
    <text evidence="11">The sequence shown here is derived from an EMBL/GenBank/DDBJ whole genome shotgun (WGS) entry which is preliminary data.</text>
</comment>
<dbReference type="InterPro" id="IPR046938">
    <property type="entry name" value="DNA_clamp_sf"/>
</dbReference>
<dbReference type="Proteomes" id="UP000469545">
    <property type="component" value="Unassembled WGS sequence"/>
</dbReference>
<dbReference type="PANTHER" id="PTHR30478:SF0">
    <property type="entry name" value="BETA SLIDING CLAMP"/>
    <property type="match status" value="1"/>
</dbReference>
<evidence type="ECO:0000313" key="11">
    <source>
        <dbReference type="EMBL" id="NEB19881.1"/>
    </source>
</evidence>
<evidence type="ECO:0000256" key="1">
    <source>
        <dbReference type="ARBA" id="ARBA00004496"/>
    </source>
</evidence>
<keyword evidence="8" id="KW-0238">DNA-binding</keyword>
<keyword evidence="6" id="KW-0235">DNA replication</keyword>
<comment type="subcellular location">
    <subcellularLocation>
        <location evidence="1">Cytoplasm</location>
    </subcellularLocation>
</comment>
<dbReference type="Gene3D" id="1.10.1660.10">
    <property type="match status" value="1"/>
</dbReference>
<dbReference type="AlphaFoldDB" id="A0A6N9UPV1"/>
<dbReference type="GO" id="GO:0008408">
    <property type="term" value="F:3'-5' exonuclease activity"/>
    <property type="evidence" value="ECO:0007669"/>
    <property type="project" value="InterPro"/>
</dbReference>
<gene>
    <name evidence="11" type="ORF">G3I46_25875</name>
</gene>
<keyword evidence="7" id="KW-0239">DNA-directed DNA polymerase</keyword>
<evidence type="ECO:0000256" key="7">
    <source>
        <dbReference type="ARBA" id="ARBA00022932"/>
    </source>
</evidence>
<dbReference type="EMBL" id="JAAGMB010000566">
    <property type="protein sequence ID" value="NEB19881.1"/>
    <property type="molecule type" value="Genomic_DNA"/>
</dbReference>
<dbReference type="SMART" id="SM00480">
    <property type="entry name" value="POL3Bc"/>
    <property type="match status" value="1"/>
</dbReference>
<dbReference type="SUPFAM" id="SSF55979">
    <property type="entry name" value="DNA clamp"/>
    <property type="match status" value="2"/>
</dbReference>
<evidence type="ECO:0000256" key="5">
    <source>
        <dbReference type="ARBA" id="ARBA00022695"/>
    </source>
</evidence>
<dbReference type="Pfam" id="PF02767">
    <property type="entry name" value="DNA_pol3_beta_2"/>
    <property type="match status" value="1"/>
</dbReference>
<evidence type="ECO:0000256" key="3">
    <source>
        <dbReference type="ARBA" id="ARBA00022490"/>
    </source>
</evidence>
<protein>
    <submittedName>
        <fullName evidence="11">MerR family transcriptional regulator</fullName>
    </submittedName>
</protein>
<keyword evidence="12" id="KW-1185">Reference proteome</keyword>
<dbReference type="GO" id="GO:0009360">
    <property type="term" value="C:DNA polymerase III complex"/>
    <property type="evidence" value="ECO:0007669"/>
    <property type="project" value="InterPro"/>
</dbReference>
<keyword evidence="4" id="KW-0808">Transferase</keyword>
<dbReference type="SMART" id="SM00422">
    <property type="entry name" value="HTH_MERR"/>
    <property type="match status" value="1"/>
</dbReference>
<keyword evidence="5" id="KW-0548">Nucleotidyltransferase</keyword>
<evidence type="ECO:0000259" key="10">
    <source>
        <dbReference type="PROSITE" id="PS50937"/>
    </source>
</evidence>
<comment type="similarity">
    <text evidence="2">Belongs to the beta sliding clamp family.</text>
</comment>
<dbReference type="GO" id="GO:0006271">
    <property type="term" value="P:DNA strand elongation involved in DNA replication"/>
    <property type="evidence" value="ECO:0007669"/>
    <property type="project" value="TreeGrafter"/>
</dbReference>
<dbReference type="InterPro" id="IPR022637">
    <property type="entry name" value="DNA_polIII_beta_cen"/>
</dbReference>
<feature type="region of interest" description="Disordered" evidence="9">
    <location>
        <begin position="203"/>
        <end position="223"/>
    </location>
</feature>
<evidence type="ECO:0000256" key="2">
    <source>
        <dbReference type="ARBA" id="ARBA00010752"/>
    </source>
</evidence>
<evidence type="ECO:0000256" key="4">
    <source>
        <dbReference type="ARBA" id="ARBA00022679"/>
    </source>
</evidence>
<sequence>MVDPRPGQGLRVPDVESEMRSIGEMARDSGLGVSALRFYDRAGVLVPARVDPASGYRWYAPEQLDEARVLARLRRAGMPLADIRLVLAGWSGADPALVRRLLQAHLRRLEAGLTEARIEFSTLRALLDHRENPMTASPRTDTVRLSLGSTELAGAIDAVRFAVGKDPELPMLGGVLFDVDGDTLHVVATDRYRMAVARMASGSDPASASASDPASAGHGGPREQVVVPAPLVDAMRALLGGDEPAGFAVETDRVTLDAGERQVSGQRLAHDFPDYRRLVQLPAGRRVVVDVPALREALETGPVRTAEAGEPGPSARDVSVLATTDDGTVTVVGDGDADGNSVGVDRGFLLDALAAADRDRLVLEFGAAPTAPLAIRRTDDEGTFSLLMPVRLDH</sequence>
<dbReference type="InterPro" id="IPR009061">
    <property type="entry name" value="DNA-bd_dom_put_sf"/>
</dbReference>
<evidence type="ECO:0000256" key="9">
    <source>
        <dbReference type="SAM" id="MobiDB-lite"/>
    </source>
</evidence>
<dbReference type="CDD" id="cd00140">
    <property type="entry name" value="beta_clamp"/>
    <property type="match status" value="1"/>
</dbReference>
<proteinExistence type="inferred from homology"/>
<evidence type="ECO:0000313" key="12">
    <source>
        <dbReference type="Proteomes" id="UP000469545"/>
    </source>
</evidence>
<dbReference type="Gene3D" id="3.10.150.10">
    <property type="entry name" value="DNA Polymerase III, subunit A, domain 2"/>
    <property type="match status" value="2"/>
</dbReference>
<organism evidence="11 12">
    <name type="scientific">Streptomyces coelicoflavus</name>
    <dbReference type="NCBI Taxonomy" id="285562"/>
    <lineage>
        <taxon>Bacteria</taxon>
        <taxon>Bacillati</taxon>
        <taxon>Actinomycetota</taxon>
        <taxon>Actinomycetes</taxon>
        <taxon>Kitasatosporales</taxon>
        <taxon>Streptomycetaceae</taxon>
        <taxon>Streptomyces</taxon>
    </lineage>
</organism>
<name>A0A6N9UPV1_9ACTN</name>
<keyword evidence="3" id="KW-0963">Cytoplasm</keyword>
<reference evidence="11 12" key="1">
    <citation type="submission" date="2020-01" db="EMBL/GenBank/DDBJ databases">
        <title>Insect and environment-associated Actinomycetes.</title>
        <authorList>
            <person name="Currrie C."/>
            <person name="Chevrette M."/>
            <person name="Carlson C."/>
            <person name="Stubbendieck R."/>
            <person name="Wendt-Pienkowski E."/>
        </authorList>
    </citation>
    <scope>NUCLEOTIDE SEQUENCE [LARGE SCALE GENOMIC DNA]</scope>
    <source>
        <strain evidence="11 12">SID14172</strain>
    </source>
</reference>
<dbReference type="InterPro" id="IPR001001">
    <property type="entry name" value="DNA_polIII_beta"/>
</dbReference>
<dbReference type="Pfam" id="PF13411">
    <property type="entry name" value="MerR_1"/>
    <property type="match status" value="1"/>
</dbReference>
<feature type="compositionally biased region" description="Low complexity" evidence="9">
    <location>
        <begin position="203"/>
        <end position="216"/>
    </location>
</feature>
<dbReference type="InterPro" id="IPR000551">
    <property type="entry name" value="MerR-type_HTH_dom"/>
</dbReference>
<evidence type="ECO:0000256" key="8">
    <source>
        <dbReference type="ARBA" id="ARBA00023125"/>
    </source>
</evidence>
<dbReference type="SUPFAM" id="SSF46955">
    <property type="entry name" value="Putative DNA-binding domain"/>
    <property type="match status" value="1"/>
</dbReference>
<dbReference type="GO" id="GO:0006355">
    <property type="term" value="P:regulation of DNA-templated transcription"/>
    <property type="evidence" value="ECO:0007669"/>
    <property type="project" value="InterPro"/>
</dbReference>
<dbReference type="PROSITE" id="PS50937">
    <property type="entry name" value="HTH_MERR_2"/>
    <property type="match status" value="1"/>
</dbReference>
<dbReference type="GO" id="GO:0003887">
    <property type="term" value="F:DNA-directed DNA polymerase activity"/>
    <property type="evidence" value="ECO:0007669"/>
    <property type="project" value="UniProtKB-KW"/>
</dbReference>
<feature type="domain" description="HTH merR-type" evidence="10">
    <location>
        <begin position="19"/>
        <end position="89"/>
    </location>
</feature>